<dbReference type="FunFam" id="1.10.10.60:FF:000057">
    <property type="entry name" value="Short stature homeobox 2"/>
    <property type="match status" value="1"/>
</dbReference>
<organism evidence="10 11">
    <name type="scientific">Bugula neritina</name>
    <name type="common">Brown bryozoan</name>
    <name type="synonym">Sertularia neritina</name>
    <dbReference type="NCBI Taxonomy" id="10212"/>
    <lineage>
        <taxon>Eukaryota</taxon>
        <taxon>Metazoa</taxon>
        <taxon>Spiralia</taxon>
        <taxon>Lophotrochozoa</taxon>
        <taxon>Bryozoa</taxon>
        <taxon>Gymnolaemata</taxon>
        <taxon>Cheilostomatida</taxon>
        <taxon>Flustrina</taxon>
        <taxon>Buguloidea</taxon>
        <taxon>Bugulidae</taxon>
        <taxon>Bugula</taxon>
    </lineage>
</organism>
<dbReference type="Pfam" id="PF00046">
    <property type="entry name" value="Homeodomain"/>
    <property type="match status" value="1"/>
</dbReference>
<dbReference type="InterPro" id="IPR001356">
    <property type="entry name" value="HD"/>
</dbReference>
<dbReference type="SUPFAM" id="SSF46689">
    <property type="entry name" value="Homeodomain-like"/>
    <property type="match status" value="1"/>
</dbReference>
<keyword evidence="2" id="KW-0217">Developmental protein</keyword>
<proteinExistence type="predicted"/>
<evidence type="ECO:0000313" key="10">
    <source>
        <dbReference type="EMBL" id="KAF6041370.1"/>
    </source>
</evidence>
<comment type="subcellular location">
    <subcellularLocation>
        <location evidence="1 6 7">Nucleus</location>
    </subcellularLocation>
</comment>
<dbReference type="Proteomes" id="UP000593567">
    <property type="component" value="Unassembled WGS sequence"/>
</dbReference>
<evidence type="ECO:0000256" key="6">
    <source>
        <dbReference type="PROSITE-ProRule" id="PRU00108"/>
    </source>
</evidence>
<name>A0A7J7KT33_BUGNE</name>
<evidence type="ECO:0000256" key="2">
    <source>
        <dbReference type="ARBA" id="ARBA00022473"/>
    </source>
</evidence>
<dbReference type="InterPro" id="IPR009057">
    <property type="entry name" value="Homeodomain-like_sf"/>
</dbReference>
<dbReference type="PANTHER" id="PTHR24329">
    <property type="entry name" value="HOMEOBOX PROTEIN ARISTALESS"/>
    <property type="match status" value="1"/>
</dbReference>
<dbReference type="EMBL" id="VXIV02000055">
    <property type="protein sequence ID" value="KAF6041370.1"/>
    <property type="molecule type" value="Genomic_DNA"/>
</dbReference>
<feature type="compositionally biased region" description="Basic residues" evidence="8">
    <location>
        <begin position="67"/>
        <end position="76"/>
    </location>
</feature>
<evidence type="ECO:0000256" key="1">
    <source>
        <dbReference type="ARBA" id="ARBA00004123"/>
    </source>
</evidence>
<reference evidence="10" key="1">
    <citation type="submission" date="2020-06" db="EMBL/GenBank/DDBJ databases">
        <title>Draft genome of Bugula neritina, a colonial animal packing powerful symbionts and potential medicines.</title>
        <authorList>
            <person name="Rayko M."/>
        </authorList>
    </citation>
    <scope>NUCLEOTIDE SEQUENCE [LARGE SCALE GENOMIC DNA]</scope>
    <source>
        <strain evidence="10">Kwan_BN1</strain>
    </source>
</reference>
<evidence type="ECO:0000256" key="5">
    <source>
        <dbReference type="ARBA" id="ARBA00023242"/>
    </source>
</evidence>
<accession>A0A7J7KT33</accession>
<dbReference type="PROSITE" id="PS50071">
    <property type="entry name" value="HOMEOBOX_2"/>
    <property type="match status" value="1"/>
</dbReference>
<dbReference type="CDD" id="cd00086">
    <property type="entry name" value="homeodomain"/>
    <property type="match status" value="1"/>
</dbReference>
<keyword evidence="3 6" id="KW-0238">DNA-binding</keyword>
<feature type="compositionally biased region" description="Polar residues" evidence="8">
    <location>
        <begin position="46"/>
        <end position="56"/>
    </location>
</feature>
<sequence length="261" mass="29364">MAFNIDSILGKDNKPTDPLPSQAPAPKAHSLYEHSDEESDKDNMAKDSTPQGSDVESVTDDESLKKEKPRKSRRSRTTFTTYQLHHLEHSFEKTQYPDVFTREELGQSLGLGEARVQVWFQNRRAKWRKREKNSSCDSPSSLLPPPSLMNDLPSQTLHNPLLQSMNPMGLHNTVDPFLVHKLQQYIHINMLLNAQQQRGSATPPYNLPPAVSPPLKLPFGGLSHPLFSNAPFSNSVLTAGLDDKKTSMEMMRLKAKHSENS</sequence>
<feature type="region of interest" description="Disordered" evidence="8">
    <location>
        <begin position="1"/>
        <end position="80"/>
    </location>
</feature>
<keyword evidence="4 6" id="KW-0371">Homeobox</keyword>
<dbReference type="PANTHER" id="PTHR24329:SF570">
    <property type="entry name" value="HOMEOBRAIN"/>
    <property type="match status" value="1"/>
</dbReference>
<dbReference type="AlphaFoldDB" id="A0A7J7KT33"/>
<evidence type="ECO:0000256" key="8">
    <source>
        <dbReference type="SAM" id="MobiDB-lite"/>
    </source>
</evidence>
<feature type="domain" description="Homeobox" evidence="9">
    <location>
        <begin position="70"/>
        <end position="130"/>
    </location>
</feature>
<evidence type="ECO:0000259" key="9">
    <source>
        <dbReference type="PROSITE" id="PS50071"/>
    </source>
</evidence>
<comment type="caution">
    <text evidence="10">The sequence shown here is derived from an EMBL/GenBank/DDBJ whole genome shotgun (WGS) entry which is preliminary data.</text>
</comment>
<dbReference type="GO" id="GO:0000977">
    <property type="term" value="F:RNA polymerase II transcription regulatory region sequence-specific DNA binding"/>
    <property type="evidence" value="ECO:0007669"/>
    <property type="project" value="TreeGrafter"/>
</dbReference>
<dbReference type="InterPro" id="IPR050649">
    <property type="entry name" value="Paired_Homeobox_TFs"/>
</dbReference>
<evidence type="ECO:0000256" key="3">
    <source>
        <dbReference type="ARBA" id="ARBA00023125"/>
    </source>
</evidence>
<feature type="DNA-binding region" description="Homeobox" evidence="6">
    <location>
        <begin position="72"/>
        <end position="131"/>
    </location>
</feature>
<evidence type="ECO:0000313" key="11">
    <source>
        <dbReference type="Proteomes" id="UP000593567"/>
    </source>
</evidence>
<dbReference type="GO" id="GO:0005634">
    <property type="term" value="C:nucleus"/>
    <property type="evidence" value="ECO:0007669"/>
    <property type="project" value="UniProtKB-SubCell"/>
</dbReference>
<keyword evidence="11" id="KW-1185">Reference proteome</keyword>
<gene>
    <name evidence="10" type="ORF">EB796_000324</name>
</gene>
<dbReference type="OrthoDB" id="6159439at2759"/>
<keyword evidence="5 6" id="KW-0539">Nucleus</keyword>
<dbReference type="Gene3D" id="1.10.10.60">
    <property type="entry name" value="Homeodomain-like"/>
    <property type="match status" value="1"/>
</dbReference>
<dbReference type="InterPro" id="IPR000047">
    <property type="entry name" value="HTH_motif"/>
</dbReference>
<evidence type="ECO:0000256" key="4">
    <source>
        <dbReference type="ARBA" id="ARBA00023155"/>
    </source>
</evidence>
<protein>
    <submittedName>
        <fullName evidence="10">Hbn</fullName>
    </submittedName>
</protein>
<dbReference type="PRINTS" id="PR00031">
    <property type="entry name" value="HTHREPRESSR"/>
</dbReference>
<evidence type="ECO:0000256" key="7">
    <source>
        <dbReference type="RuleBase" id="RU000682"/>
    </source>
</evidence>
<dbReference type="GO" id="GO:0000981">
    <property type="term" value="F:DNA-binding transcription factor activity, RNA polymerase II-specific"/>
    <property type="evidence" value="ECO:0007669"/>
    <property type="project" value="TreeGrafter"/>
</dbReference>
<dbReference type="SMART" id="SM00389">
    <property type="entry name" value="HOX"/>
    <property type="match status" value="1"/>
</dbReference>